<evidence type="ECO:0000313" key="1">
    <source>
        <dbReference type="EMBL" id="QEM06230.1"/>
    </source>
</evidence>
<dbReference type="KEGG" id="mrub:DEO27_028270"/>
<dbReference type="EMBL" id="CP043450">
    <property type="protein sequence ID" value="QEM13747.1"/>
    <property type="molecule type" value="Genomic_DNA"/>
</dbReference>
<dbReference type="Proteomes" id="UP000251402">
    <property type="component" value="Chromosome"/>
</dbReference>
<name>A0A364X090_9SPHI</name>
<gene>
    <name evidence="2" type="ORF">DEO27_028270</name>
    <name evidence="1" type="ORF">DIU31_022915</name>
</gene>
<dbReference type="OrthoDB" id="798680at2"/>
<accession>A0A364X090</accession>
<dbReference type="RefSeq" id="WP_112570991.1">
    <property type="nucleotide sequence ID" value="NZ_CP043450.1"/>
</dbReference>
<dbReference type="AlphaFoldDB" id="A0A364X090"/>
<evidence type="ECO:0000313" key="4">
    <source>
        <dbReference type="Proteomes" id="UP000251402"/>
    </source>
</evidence>
<protein>
    <submittedName>
        <fullName evidence="2">Uncharacterized protein</fullName>
    </submittedName>
</protein>
<keyword evidence="4" id="KW-1185">Reference proteome</keyword>
<proteinExistence type="predicted"/>
<sequence>MNETGNYSGPFPVIELEGTSFFVNGYLMALVQVDKPENQLDLFDMMCLEDHYELWYDTDSKQVYDGPLTGEIPEQVKLFWFYPFDAMDPQGRNARLDETRPGWRKDFPTDLPVIQIAGKDFFVDERRKAFRDIENCWNMIYFADVFKRDGKTGIYIDTTVVQVPFPHEFDPFNPPAVFPEHIIFAEVPDGHQLATLLDLHQKQKLLSDNNEQNEQRKIGR</sequence>
<evidence type="ECO:0000313" key="3">
    <source>
        <dbReference type="Proteomes" id="UP000250557"/>
    </source>
</evidence>
<dbReference type="Proteomes" id="UP000250557">
    <property type="component" value="Chromosome"/>
</dbReference>
<evidence type="ECO:0000313" key="2">
    <source>
        <dbReference type="EMBL" id="QEM13747.1"/>
    </source>
</evidence>
<reference evidence="2 3" key="1">
    <citation type="submission" date="2019-08" db="EMBL/GenBank/DDBJ databases">
        <title>Comparative genome analysis confer to the adaptation heavy metal polluted environment.</title>
        <authorList>
            <person name="Li Y."/>
        </authorList>
    </citation>
    <scope>NUCLEOTIDE SEQUENCE [LARGE SCALE GENOMIC DNA]</scope>
    <source>
        <strain evidence="2">P1</strain>
        <strain evidence="1 3">P2</strain>
    </source>
</reference>
<organism evidence="2 4">
    <name type="scientific">Mucilaginibacter rubeus</name>
    <dbReference type="NCBI Taxonomy" id="2027860"/>
    <lineage>
        <taxon>Bacteria</taxon>
        <taxon>Pseudomonadati</taxon>
        <taxon>Bacteroidota</taxon>
        <taxon>Sphingobacteriia</taxon>
        <taxon>Sphingobacteriales</taxon>
        <taxon>Sphingobacteriaceae</taxon>
        <taxon>Mucilaginibacter</taxon>
    </lineage>
</organism>
<dbReference type="EMBL" id="CP043451">
    <property type="protein sequence ID" value="QEM06230.1"/>
    <property type="molecule type" value="Genomic_DNA"/>
</dbReference>